<dbReference type="EMBL" id="AZGY01000001">
    <property type="protein sequence ID" value="OAA33597.1"/>
    <property type="molecule type" value="Genomic_DNA"/>
</dbReference>
<evidence type="ECO:0000256" key="5">
    <source>
        <dbReference type="ARBA" id="ARBA00022679"/>
    </source>
</evidence>
<feature type="transmembrane region" description="Helical" evidence="9">
    <location>
        <begin position="165"/>
        <end position="186"/>
    </location>
</feature>
<evidence type="ECO:0000256" key="4">
    <source>
        <dbReference type="ARBA" id="ARBA00005985"/>
    </source>
</evidence>
<comment type="caution">
    <text evidence="10">The sequence shown here is derived from an EMBL/GenBank/DDBJ whole genome shotgun (WGS) entry which is preliminary data.</text>
</comment>
<evidence type="ECO:0000256" key="3">
    <source>
        <dbReference type="ARBA" id="ARBA00004721"/>
    </source>
</evidence>
<dbReference type="InterPro" id="IPR039653">
    <property type="entry name" value="Prenyltransferase"/>
</dbReference>
<comment type="similarity">
    <text evidence="4">Belongs to the UbiA prenyltransferase family.</text>
</comment>
<dbReference type="AlphaFoldDB" id="A0A166VF82"/>
<feature type="transmembrane region" description="Helical" evidence="9">
    <location>
        <begin position="206"/>
        <end position="232"/>
    </location>
</feature>
<comment type="pathway">
    <text evidence="3">Secondary metabolite biosynthesis; terpenoid biosynthesis.</text>
</comment>
<feature type="transmembrane region" description="Helical" evidence="9">
    <location>
        <begin position="253"/>
        <end position="274"/>
    </location>
</feature>
<dbReference type="CDD" id="cd13959">
    <property type="entry name" value="PT_UbiA_COQ2"/>
    <property type="match status" value="1"/>
</dbReference>
<evidence type="ECO:0000313" key="11">
    <source>
        <dbReference type="Proteomes" id="UP000078544"/>
    </source>
</evidence>
<evidence type="ECO:0000256" key="9">
    <source>
        <dbReference type="SAM" id="Phobius"/>
    </source>
</evidence>
<dbReference type="PANTHER" id="PTHR11048:SF28">
    <property type="entry name" value="4-HYDROXYBENZOATE POLYPRENYLTRANSFERASE, MITOCHONDRIAL"/>
    <property type="match status" value="1"/>
</dbReference>
<dbReference type="Gene3D" id="1.10.357.140">
    <property type="entry name" value="UbiA prenyltransferase"/>
    <property type="match status" value="1"/>
</dbReference>
<feature type="transmembrane region" description="Helical" evidence="9">
    <location>
        <begin position="71"/>
        <end position="93"/>
    </location>
</feature>
<accession>A0A166VF82</accession>
<feature type="transmembrane region" description="Helical" evidence="9">
    <location>
        <begin position="280"/>
        <end position="299"/>
    </location>
</feature>
<comment type="cofactor">
    <cofactor evidence="1">
        <name>Mg(2+)</name>
        <dbReference type="ChEBI" id="CHEBI:18420"/>
    </cofactor>
</comment>
<dbReference type="InterPro" id="IPR000537">
    <property type="entry name" value="UbiA_prenyltransferase"/>
</dbReference>
<feature type="transmembrane region" description="Helical" evidence="9">
    <location>
        <begin position="44"/>
        <end position="65"/>
    </location>
</feature>
<dbReference type="InterPro" id="IPR044878">
    <property type="entry name" value="UbiA_sf"/>
</dbReference>
<dbReference type="OrthoDB" id="18170at2759"/>
<dbReference type="UniPathway" id="UPA00213"/>
<name>A0A166VF82_9HYPO</name>
<dbReference type="PROSITE" id="PS00943">
    <property type="entry name" value="UBIA"/>
    <property type="match status" value="1"/>
</dbReference>
<evidence type="ECO:0000256" key="7">
    <source>
        <dbReference type="ARBA" id="ARBA00022989"/>
    </source>
</evidence>
<dbReference type="Pfam" id="PF01040">
    <property type="entry name" value="UbiA"/>
    <property type="match status" value="1"/>
</dbReference>
<dbReference type="PANTHER" id="PTHR11048">
    <property type="entry name" value="PRENYLTRANSFERASES"/>
    <property type="match status" value="1"/>
</dbReference>
<comment type="subcellular location">
    <subcellularLocation>
        <location evidence="2">Membrane</location>
        <topology evidence="2">Multi-pass membrane protein</topology>
    </subcellularLocation>
</comment>
<feature type="transmembrane region" description="Helical" evidence="9">
    <location>
        <begin position="142"/>
        <end position="158"/>
    </location>
</feature>
<dbReference type="GO" id="GO:0008412">
    <property type="term" value="F:4-hydroxybenzoate polyprenyltransferase activity"/>
    <property type="evidence" value="ECO:0007669"/>
    <property type="project" value="TreeGrafter"/>
</dbReference>
<dbReference type="GO" id="GO:0016114">
    <property type="term" value="P:terpenoid biosynthetic process"/>
    <property type="evidence" value="ECO:0007669"/>
    <property type="project" value="UniProtKB-UniPathway"/>
</dbReference>
<keyword evidence="11" id="KW-1185">Reference proteome</keyword>
<feature type="transmembrane region" description="Helical" evidence="9">
    <location>
        <begin position="114"/>
        <end position="136"/>
    </location>
</feature>
<dbReference type="GO" id="GO:0005743">
    <property type="term" value="C:mitochondrial inner membrane"/>
    <property type="evidence" value="ECO:0007669"/>
    <property type="project" value="TreeGrafter"/>
</dbReference>
<reference evidence="10 11" key="1">
    <citation type="journal article" date="2016" name="Genome Biol. Evol.">
        <title>Divergent and convergent evolution of fungal pathogenicity.</title>
        <authorList>
            <person name="Shang Y."/>
            <person name="Xiao G."/>
            <person name="Zheng P."/>
            <person name="Cen K."/>
            <person name="Zhan S."/>
            <person name="Wang C."/>
        </authorList>
    </citation>
    <scope>NUCLEOTIDE SEQUENCE [LARGE SCALE GENOMIC DNA]</scope>
    <source>
        <strain evidence="10 11">RCEF 2490</strain>
    </source>
</reference>
<evidence type="ECO:0000313" key="10">
    <source>
        <dbReference type="EMBL" id="OAA33597.1"/>
    </source>
</evidence>
<evidence type="ECO:0000256" key="6">
    <source>
        <dbReference type="ARBA" id="ARBA00022692"/>
    </source>
</evidence>
<proteinExistence type="inferred from homology"/>
<dbReference type="InterPro" id="IPR030470">
    <property type="entry name" value="UbiA_prenylTrfase_CS"/>
</dbReference>
<protein>
    <submittedName>
        <fullName evidence="10">UbiA prenyltransferase family</fullName>
    </submittedName>
</protein>
<keyword evidence="8 9" id="KW-0472">Membrane</keyword>
<keyword evidence="5 10" id="KW-0808">Transferase</keyword>
<dbReference type="Proteomes" id="UP000078544">
    <property type="component" value="Unassembled WGS sequence"/>
</dbReference>
<dbReference type="FunFam" id="1.20.120.1780:FF:000001">
    <property type="entry name" value="4-hydroxybenzoate octaprenyltransferase"/>
    <property type="match status" value="1"/>
</dbReference>
<dbReference type="STRING" id="1081109.A0A166VF82"/>
<evidence type="ECO:0000256" key="1">
    <source>
        <dbReference type="ARBA" id="ARBA00001946"/>
    </source>
</evidence>
<evidence type="ECO:0000256" key="8">
    <source>
        <dbReference type="ARBA" id="ARBA00023136"/>
    </source>
</evidence>
<dbReference type="GO" id="GO:0006744">
    <property type="term" value="P:ubiquinone biosynthetic process"/>
    <property type="evidence" value="ECO:0007669"/>
    <property type="project" value="TreeGrafter"/>
</dbReference>
<dbReference type="Gene3D" id="1.20.120.1780">
    <property type="entry name" value="UbiA prenyltransferase"/>
    <property type="match status" value="1"/>
</dbReference>
<organism evidence="10 11">
    <name type="scientific">Moelleriella libera RCEF 2490</name>
    <dbReference type="NCBI Taxonomy" id="1081109"/>
    <lineage>
        <taxon>Eukaryota</taxon>
        <taxon>Fungi</taxon>
        <taxon>Dikarya</taxon>
        <taxon>Ascomycota</taxon>
        <taxon>Pezizomycotina</taxon>
        <taxon>Sordariomycetes</taxon>
        <taxon>Hypocreomycetidae</taxon>
        <taxon>Hypocreales</taxon>
        <taxon>Clavicipitaceae</taxon>
        <taxon>Moelleriella</taxon>
    </lineage>
</organism>
<gene>
    <name evidence="10" type="ORF">AAL_01062</name>
</gene>
<evidence type="ECO:0000256" key="2">
    <source>
        <dbReference type="ARBA" id="ARBA00004141"/>
    </source>
</evidence>
<keyword evidence="7 9" id="KW-1133">Transmembrane helix</keyword>
<keyword evidence="6 9" id="KW-0812">Transmembrane</keyword>
<sequence length="333" mass="36349">MGPTSVDLTQHYGGRHTGSWVMLLPVSWIPYIQLARLSPPAGLCLIYFPHLFGAILGAITTRAATGATTRASAVLLLGTIFLSNAAHAWNDIVDEPFDRAVARTRMRPIVRGAITRQAALLFVLSQAIGGLTVLATCFPPRAVWYALPNILAIGYYPMAKQHTYFAQFVLGICIAWGVFVGAVSVGHEPFVWGVFRLSANPSDQTFTVDAGIACIFLACVLWTVIYDSVYAFQDVEDDMKLGLKSMAVLLQGHTKPAIGFLLVCMVSFLALCGWCKGFGAAYFVLSITGPSLVLGAMCLRVDLRNPASCWWWFKHAFWAVGWSIAQGLLTQFF</sequence>